<evidence type="ECO:0000256" key="3">
    <source>
        <dbReference type="ARBA" id="ARBA00022434"/>
    </source>
</evidence>
<dbReference type="GO" id="GO:0006826">
    <property type="term" value="P:iron ion transport"/>
    <property type="evidence" value="ECO:0007669"/>
    <property type="project" value="InterPro"/>
</dbReference>
<evidence type="ECO:0000256" key="4">
    <source>
        <dbReference type="ARBA" id="ARBA00022528"/>
    </source>
</evidence>
<dbReference type="GO" id="GO:0004322">
    <property type="term" value="F:ferroxidase activity"/>
    <property type="evidence" value="ECO:0007669"/>
    <property type="project" value="UniProtKB-EC"/>
</dbReference>
<keyword evidence="4" id="KW-0150">Chloroplast</keyword>
<dbReference type="InterPro" id="IPR009040">
    <property type="entry name" value="Ferritin-like_diiron"/>
</dbReference>
<evidence type="ECO:0000256" key="13">
    <source>
        <dbReference type="RuleBase" id="RU361145"/>
    </source>
</evidence>
<evidence type="ECO:0000256" key="10">
    <source>
        <dbReference type="ARBA" id="ARBA00026060"/>
    </source>
</evidence>
<reference evidence="15 16" key="1">
    <citation type="submission" date="2019-01" db="EMBL/GenBank/DDBJ databases">
        <title>Sequencing of cultivated peanut Arachis hypogaea provides insights into genome evolution and oil improvement.</title>
        <authorList>
            <person name="Chen X."/>
        </authorList>
    </citation>
    <scope>NUCLEOTIDE SEQUENCE [LARGE SCALE GENOMIC DNA]</scope>
    <source>
        <strain evidence="16">cv. Fuhuasheng</strain>
        <tissue evidence="15">Leaves</tissue>
    </source>
</reference>
<evidence type="ECO:0000313" key="15">
    <source>
        <dbReference type="EMBL" id="RYR27141.1"/>
    </source>
</evidence>
<evidence type="ECO:0000256" key="5">
    <source>
        <dbReference type="ARBA" id="ARBA00022640"/>
    </source>
</evidence>
<feature type="binding site" evidence="12">
    <location>
        <position position="100"/>
    </location>
    <ligand>
        <name>Fe cation</name>
        <dbReference type="ChEBI" id="CHEBI:24875"/>
        <label>1</label>
    </ligand>
</feature>
<comment type="function">
    <text evidence="9">Stores iron in a soluble, non-toxic, readily available form. Important for iron homeostasis. Has ferroxidase activity. Iron is taken up in the ferrous form and deposited as ferric hydroxides after oxidation.</text>
</comment>
<protein>
    <recommendedName>
        <fullName evidence="13">Ferritin</fullName>
        <ecNumber evidence="13">1.16.3.1</ecNumber>
    </recommendedName>
</protein>
<comment type="subunit">
    <text evidence="10">Oligomer of 24 subunits. There are two types of subunits: L (light) chain and H (heavy) chain. The major chain can be light or heavy, depending on the species and tissue type. The functional molecule forms a roughly spherical shell with a diameter of 12 nm and contains a central cavity into which the insoluble mineral iron core is deposited.</text>
</comment>
<dbReference type="EMBL" id="SDMP01000012">
    <property type="protein sequence ID" value="RYR27141.1"/>
    <property type="molecule type" value="Genomic_DNA"/>
</dbReference>
<proteinExistence type="inferred from homology"/>
<dbReference type="Proteomes" id="UP000289738">
    <property type="component" value="Chromosome B02"/>
</dbReference>
<dbReference type="InterPro" id="IPR014034">
    <property type="entry name" value="Ferritin_CS"/>
</dbReference>
<dbReference type="PROSITE" id="PS00540">
    <property type="entry name" value="FERRITIN_1"/>
    <property type="match status" value="1"/>
</dbReference>
<dbReference type="Gene3D" id="1.20.1260.10">
    <property type="match status" value="1"/>
</dbReference>
<keyword evidence="16" id="KW-1185">Reference proteome</keyword>
<dbReference type="SUPFAM" id="SSF47240">
    <property type="entry name" value="Ferritin-like"/>
    <property type="match status" value="1"/>
</dbReference>
<evidence type="ECO:0000256" key="2">
    <source>
        <dbReference type="ARBA" id="ARBA00007513"/>
    </source>
</evidence>
<feature type="domain" description="Ferritin-like diiron" evidence="14">
    <location>
        <begin position="83"/>
        <end position="191"/>
    </location>
</feature>
<dbReference type="InterPro" id="IPR012347">
    <property type="entry name" value="Ferritin-like"/>
</dbReference>
<comment type="caution">
    <text evidence="15">The sequence shown here is derived from an EMBL/GenBank/DDBJ whole genome shotgun (WGS) entry which is preliminary data.</text>
</comment>
<comment type="function">
    <text evidence="13">Stores iron in a soluble, non-toxic, readily available form. Important for iron homeostasis. Iron is taken up in the ferrous form and deposited as ferric hydroxides after oxidation.</text>
</comment>
<dbReference type="GO" id="GO:0006879">
    <property type="term" value="P:intracellular iron ion homeostasis"/>
    <property type="evidence" value="ECO:0007669"/>
    <property type="project" value="UniProtKB-KW"/>
</dbReference>
<sequence length="191" mass="22009">MSPLSHIAFPYCSVARRTLLLVVVYNLRKDLVHHGEYECLLNTVEACVIDAWPQLGPEEIDNYYGQDKDLISLWTQPLECALGQLLWQLQLGSDHFLIMEYNASYVCHSLFAYFDRDDIALKGFAKFFKESSEEKREHAEKLMKYQNIRVGRVTLYSITGAPSEFAQAKKGDALYGKFSIVIYLDFSLFSR</sequence>
<accession>A0A445AL15</accession>
<dbReference type="PANTHER" id="PTHR11431:SF101">
    <property type="entry name" value="FERRITIN-2, CHLOROPLASTIC"/>
    <property type="match status" value="1"/>
</dbReference>
<dbReference type="GO" id="GO:0008198">
    <property type="term" value="F:ferrous iron binding"/>
    <property type="evidence" value="ECO:0007669"/>
    <property type="project" value="TreeGrafter"/>
</dbReference>
<evidence type="ECO:0000256" key="9">
    <source>
        <dbReference type="ARBA" id="ARBA00025111"/>
    </source>
</evidence>
<dbReference type="PANTHER" id="PTHR11431">
    <property type="entry name" value="FERRITIN"/>
    <property type="match status" value="1"/>
</dbReference>
<gene>
    <name evidence="15" type="ORF">Ahy_B02g061475</name>
</gene>
<evidence type="ECO:0000313" key="16">
    <source>
        <dbReference type="Proteomes" id="UP000289738"/>
    </source>
</evidence>
<comment type="catalytic activity">
    <reaction evidence="11 13">
        <text>4 Fe(2+) + O2 + 4 H(+) = 4 Fe(3+) + 2 H2O</text>
        <dbReference type="Rhea" id="RHEA:11148"/>
        <dbReference type="ChEBI" id="CHEBI:15377"/>
        <dbReference type="ChEBI" id="CHEBI:15378"/>
        <dbReference type="ChEBI" id="CHEBI:15379"/>
        <dbReference type="ChEBI" id="CHEBI:29033"/>
        <dbReference type="ChEBI" id="CHEBI:29034"/>
        <dbReference type="EC" id="1.16.3.1"/>
    </reaction>
</comment>
<dbReference type="STRING" id="3818.A0A445AL15"/>
<feature type="binding site" evidence="12">
    <location>
        <position position="138"/>
    </location>
    <ligand>
        <name>Fe cation</name>
        <dbReference type="ChEBI" id="CHEBI:24875"/>
        <label>1</label>
    </ligand>
</feature>
<dbReference type="AlphaFoldDB" id="A0A445AL15"/>
<dbReference type="InterPro" id="IPR009078">
    <property type="entry name" value="Ferritin-like_SF"/>
</dbReference>
<dbReference type="InterPro" id="IPR001519">
    <property type="entry name" value="Ferritin"/>
</dbReference>
<keyword evidence="8 12" id="KW-0408">Iron</keyword>
<keyword evidence="6 12" id="KW-0479">Metal-binding</keyword>
<dbReference type="PROSITE" id="PS50905">
    <property type="entry name" value="FERRITIN_LIKE"/>
    <property type="match status" value="1"/>
</dbReference>
<evidence type="ECO:0000256" key="1">
    <source>
        <dbReference type="ARBA" id="ARBA00004229"/>
    </source>
</evidence>
<dbReference type="EC" id="1.16.3.1" evidence="13"/>
<name>A0A445AL15_ARAHY</name>
<evidence type="ECO:0000256" key="7">
    <source>
        <dbReference type="ARBA" id="ARBA00022946"/>
    </source>
</evidence>
<dbReference type="InterPro" id="IPR008331">
    <property type="entry name" value="Ferritin_DPS_dom"/>
</dbReference>
<keyword evidence="5" id="KW-0934">Plastid</keyword>
<keyword evidence="7" id="KW-0809">Transit peptide</keyword>
<keyword evidence="13" id="KW-0560">Oxidoreductase</keyword>
<evidence type="ECO:0000256" key="11">
    <source>
        <dbReference type="ARBA" id="ARBA00047990"/>
    </source>
</evidence>
<evidence type="ECO:0000256" key="8">
    <source>
        <dbReference type="ARBA" id="ARBA00023004"/>
    </source>
</evidence>
<organism evidence="15 16">
    <name type="scientific">Arachis hypogaea</name>
    <name type="common">Peanut</name>
    <dbReference type="NCBI Taxonomy" id="3818"/>
    <lineage>
        <taxon>Eukaryota</taxon>
        <taxon>Viridiplantae</taxon>
        <taxon>Streptophyta</taxon>
        <taxon>Embryophyta</taxon>
        <taxon>Tracheophyta</taxon>
        <taxon>Spermatophyta</taxon>
        <taxon>Magnoliopsida</taxon>
        <taxon>eudicotyledons</taxon>
        <taxon>Gunneridae</taxon>
        <taxon>Pentapetalae</taxon>
        <taxon>rosids</taxon>
        <taxon>fabids</taxon>
        <taxon>Fabales</taxon>
        <taxon>Fabaceae</taxon>
        <taxon>Papilionoideae</taxon>
        <taxon>50 kb inversion clade</taxon>
        <taxon>dalbergioids sensu lato</taxon>
        <taxon>Dalbergieae</taxon>
        <taxon>Pterocarpus clade</taxon>
        <taxon>Arachis</taxon>
    </lineage>
</organism>
<dbReference type="GO" id="GO:0008199">
    <property type="term" value="F:ferric iron binding"/>
    <property type="evidence" value="ECO:0007669"/>
    <property type="project" value="InterPro"/>
</dbReference>
<evidence type="ECO:0000259" key="14">
    <source>
        <dbReference type="PROSITE" id="PS50905"/>
    </source>
</evidence>
<dbReference type="Pfam" id="PF00210">
    <property type="entry name" value="Ferritin"/>
    <property type="match status" value="1"/>
</dbReference>
<comment type="similarity">
    <text evidence="2 13">Belongs to the ferritin family.</text>
</comment>
<dbReference type="GO" id="GO:0009507">
    <property type="term" value="C:chloroplast"/>
    <property type="evidence" value="ECO:0007669"/>
    <property type="project" value="UniProtKB-SubCell"/>
</dbReference>
<keyword evidence="3 13" id="KW-0409">Iron storage</keyword>
<comment type="subcellular location">
    <subcellularLocation>
        <location evidence="1">Plastid</location>
        <location evidence="1">Chloroplast</location>
    </subcellularLocation>
</comment>
<evidence type="ECO:0000256" key="12">
    <source>
        <dbReference type="PIRSR" id="PIRSR601519-1"/>
    </source>
</evidence>
<evidence type="ECO:0000256" key="6">
    <source>
        <dbReference type="ARBA" id="ARBA00022723"/>
    </source>
</evidence>